<organism evidence="2 3">
    <name type="scientific">Natrinema gari JCM 14663</name>
    <dbReference type="NCBI Taxonomy" id="1230459"/>
    <lineage>
        <taxon>Archaea</taxon>
        <taxon>Methanobacteriati</taxon>
        <taxon>Methanobacteriota</taxon>
        <taxon>Stenosarchaea group</taxon>
        <taxon>Halobacteria</taxon>
        <taxon>Halobacteriales</taxon>
        <taxon>Natrialbaceae</taxon>
        <taxon>Natrinema</taxon>
    </lineage>
</organism>
<dbReference type="RefSeq" id="WP_008452475.1">
    <property type="nucleotide sequence ID" value="NZ_AOIJ01000031.1"/>
</dbReference>
<keyword evidence="1" id="KW-1133">Transmembrane helix</keyword>
<dbReference type="EMBL" id="AOIJ01000031">
    <property type="protein sequence ID" value="ELY83424.1"/>
    <property type="molecule type" value="Genomic_DNA"/>
</dbReference>
<reference evidence="2 3" key="1">
    <citation type="journal article" date="2014" name="PLoS Genet.">
        <title>Phylogenetically driven sequencing of extremely halophilic archaea reveals strategies for static and dynamic osmo-response.</title>
        <authorList>
            <person name="Becker E.A."/>
            <person name="Seitzer P.M."/>
            <person name="Tritt A."/>
            <person name="Larsen D."/>
            <person name="Krusor M."/>
            <person name="Yao A.I."/>
            <person name="Wu D."/>
            <person name="Madern D."/>
            <person name="Eisen J.A."/>
            <person name="Darling A.E."/>
            <person name="Facciotti M.T."/>
        </authorList>
    </citation>
    <scope>NUCLEOTIDE SEQUENCE [LARGE SCALE GENOMIC DNA]</scope>
    <source>
        <strain evidence="2 3">JCM 14663</strain>
    </source>
</reference>
<gene>
    <name evidence="2" type="ORF">C486_02143</name>
</gene>
<evidence type="ECO:0000313" key="2">
    <source>
        <dbReference type="EMBL" id="ELY83424.1"/>
    </source>
</evidence>
<evidence type="ECO:0000313" key="3">
    <source>
        <dbReference type="Proteomes" id="UP000011592"/>
    </source>
</evidence>
<keyword evidence="2" id="KW-0255">Endonuclease</keyword>
<feature type="transmembrane region" description="Helical" evidence="1">
    <location>
        <begin position="30"/>
        <end position="48"/>
    </location>
</feature>
<keyword evidence="2" id="KW-0378">Hydrolase</keyword>
<keyword evidence="3" id="KW-1185">Reference proteome</keyword>
<keyword evidence="1" id="KW-0812">Transmembrane</keyword>
<dbReference type="GO" id="GO:0004519">
    <property type="term" value="F:endonuclease activity"/>
    <property type="evidence" value="ECO:0007669"/>
    <property type="project" value="UniProtKB-KW"/>
</dbReference>
<accession>L9ZAJ0</accession>
<dbReference type="AlphaFoldDB" id="L9ZAJ0"/>
<comment type="caution">
    <text evidence="2">The sequence shown here is derived from an EMBL/GenBank/DDBJ whole genome shotgun (WGS) entry which is preliminary data.</text>
</comment>
<evidence type="ECO:0000256" key="1">
    <source>
        <dbReference type="SAM" id="Phobius"/>
    </source>
</evidence>
<dbReference type="PATRIC" id="fig|1230459.4.peg.426"/>
<sequence length="50" mass="5564">MFYDDRNLEEFRTAYAEMPLYGKAMENKRLVGVVLVSLVVIVGLLAGGTI</sequence>
<keyword evidence="1" id="KW-0472">Membrane</keyword>
<keyword evidence="2" id="KW-0540">Nuclease</keyword>
<dbReference type="Proteomes" id="UP000011592">
    <property type="component" value="Unassembled WGS sequence"/>
</dbReference>
<protein>
    <submittedName>
        <fullName evidence="2">Restriction endonuclease</fullName>
    </submittedName>
</protein>
<name>L9ZAJ0_9EURY</name>
<proteinExistence type="predicted"/>